<gene>
    <name evidence="1" type="ORF">NPX36_06330</name>
</gene>
<protein>
    <recommendedName>
        <fullName evidence="3">RHS repeat-associated core domain-containing protein</fullName>
    </recommendedName>
</protein>
<dbReference type="EMBL" id="CP102382">
    <property type="protein sequence ID" value="UUV22655.1"/>
    <property type="molecule type" value="Genomic_DNA"/>
</dbReference>
<keyword evidence="2" id="KW-1185">Reference proteome</keyword>
<dbReference type="NCBIfam" id="TIGR03696">
    <property type="entry name" value="Rhs_assc_core"/>
    <property type="match status" value="1"/>
</dbReference>
<sequence length="379" mass="41207">MSSRLVYADLNNDGTINPANEIVEENNYYPFGLKHEGYNNLPGEGYKYKFLNKEYEDSFALNVTETDYRHYDSALGRFNVIDPLAELAPDFTPYRYGFNNPVLFSDPSGLFETWDAAEEYRKENKLFGATIEFDGDSNLWKIIDGDSTITQVGKKINRMYMMEGVMYMQQTNAGGGGGGAESGWKSNLSADLTNAYSSSGFRHAVEWWNRNVDFGIYDFLYNNSAVTGYGSGEYGPWIPDAMGMSINASVNTGLFGGFYINAGFAVGNGKEDEFAIFGGGGADFGFNGKLGKPRISIGGSFDFHDNYGGNTDVLGGLGGTNKSYFGGLGVTGSYSKSARLTPQGYRFEASGVSTKSIGLGLGWGGGTGVSKGYVKKFKF</sequence>
<organism evidence="1 2">
    <name type="scientific">Paenimyroides aestuarii</name>
    <dbReference type="NCBI Taxonomy" id="2968490"/>
    <lineage>
        <taxon>Bacteria</taxon>
        <taxon>Pseudomonadati</taxon>
        <taxon>Bacteroidota</taxon>
        <taxon>Flavobacteriia</taxon>
        <taxon>Flavobacteriales</taxon>
        <taxon>Flavobacteriaceae</taxon>
        <taxon>Paenimyroides</taxon>
    </lineage>
</organism>
<evidence type="ECO:0000313" key="1">
    <source>
        <dbReference type="EMBL" id="UUV22655.1"/>
    </source>
</evidence>
<dbReference type="Gene3D" id="2.180.10.10">
    <property type="entry name" value="RHS repeat-associated core"/>
    <property type="match status" value="1"/>
</dbReference>
<dbReference type="RefSeq" id="WP_257500569.1">
    <property type="nucleotide sequence ID" value="NZ_CP102382.1"/>
</dbReference>
<reference evidence="1 2" key="1">
    <citation type="submission" date="2022-08" db="EMBL/GenBank/DDBJ databases">
        <title>Myroides zhujiangensis sp. nov., a novel bacterium isolated from sediment in the Pearl River Estuary.</title>
        <authorList>
            <person name="Cui L."/>
        </authorList>
    </citation>
    <scope>NUCLEOTIDE SEQUENCE [LARGE SCALE GENOMIC DNA]</scope>
    <source>
        <strain evidence="1 2">SCSIO 72103</strain>
    </source>
</reference>
<evidence type="ECO:0000313" key="2">
    <source>
        <dbReference type="Proteomes" id="UP001317001"/>
    </source>
</evidence>
<evidence type="ECO:0008006" key="3">
    <source>
        <dbReference type="Google" id="ProtNLM"/>
    </source>
</evidence>
<dbReference type="Proteomes" id="UP001317001">
    <property type="component" value="Chromosome"/>
</dbReference>
<dbReference type="InterPro" id="IPR022385">
    <property type="entry name" value="Rhs_assc_core"/>
</dbReference>
<accession>A0ABY5NVN0</accession>
<proteinExistence type="predicted"/>
<name>A0ABY5NVN0_9FLAO</name>